<name>A0A839E2L3_9PSEU</name>
<dbReference type="Proteomes" id="UP000569329">
    <property type="component" value="Unassembled WGS sequence"/>
</dbReference>
<organism evidence="1 2">
    <name type="scientific">Halosaccharopolyspora lacisalsi</name>
    <dbReference type="NCBI Taxonomy" id="1000566"/>
    <lineage>
        <taxon>Bacteria</taxon>
        <taxon>Bacillati</taxon>
        <taxon>Actinomycetota</taxon>
        <taxon>Actinomycetes</taxon>
        <taxon>Pseudonocardiales</taxon>
        <taxon>Pseudonocardiaceae</taxon>
        <taxon>Halosaccharopolyspora</taxon>
    </lineage>
</organism>
<protein>
    <submittedName>
        <fullName evidence="1">Uncharacterized protein</fullName>
    </submittedName>
</protein>
<reference evidence="1 2" key="1">
    <citation type="submission" date="2020-07" db="EMBL/GenBank/DDBJ databases">
        <title>Sequencing the genomes of 1000 actinobacteria strains.</title>
        <authorList>
            <person name="Klenk H.-P."/>
        </authorList>
    </citation>
    <scope>NUCLEOTIDE SEQUENCE [LARGE SCALE GENOMIC DNA]</scope>
    <source>
        <strain evidence="1 2">DSM 45975</strain>
    </source>
</reference>
<comment type="caution">
    <text evidence="1">The sequence shown here is derived from an EMBL/GenBank/DDBJ whole genome shotgun (WGS) entry which is preliminary data.</text>
</comment>
<sequence>MMRRSCVRGWAYLQLMEEDASSVELGSESCTAVEDEAVSDCDEGTPLTEDTTEGCVDQPLQISGPRSVIGSQQSMLSSVMRSVDTSALTRGLVAPPFRDEVKFGDSVPGIFSGLSVTNSADPGDWELENAPRGFIVGVRPATAVQGVAAIGLLELLLVTSHAASSLLGSLSDPLALWLAVIAIMKWRSNKMDS</sequence>
<keyword evidence="2" id="KW-1185">Reference proteome</keyword>
<accession>A0A839E2L3</accession>
<proteinExistence type="predicted"/>
<evidence type="ECO:0000313" key="1">
    <source>
        <dbReference type="EMBL" id="MBA8825168.1"/>
    </source>
</evidence>
<evidence type="ECO:0000313" key="2">
    <source>
        <dbReference type="Proteomes" id="UP000569329"/>
    </source>
</evidence>
<gene>
    <name evidence="1" type="ORF">FHX42_002519</name>
</gene>
<dbReference type="AlphaFoldDB" id="A0A839E2L3"/>
<dbReference type="EMBL" id="JACGWZ010000003">
    <property type="protein sequence ID" value="MBA8825168.1"/>
    <property type="molecule type" value="Genomic_DNA"/>
</dbReference>